<sequence>MSLAVSPFLDACLDEALCLAVGAGRIWPRGHMLGLDVVHSCLEQVREHQSISAINLLMATPCLWNQAAARIRKQMALVAFSSGSTSVQAVRLLSSTQTCGYSQPDLRLLPERSPVMQCPTPSIFPNLFDIKMDHVAWSFVLAQQESVHPDQTTYSSPKPQFKTNRGKRQGKKIGNGCPGHPQAPHSRDGGNLLNRHPLGAVYRL</sequence>
<dbReference type="Proteomes" id="UP000032233">
    <property type="component" value="Unassembled WGS sequence"/>
</dbReference>
<protein>
    <submittedName>
        <fullName evidence="2">Uncharacterized protein</fullName>
    </submittedName>
</protein>
<dbReference type="EMBL" id="AZAC01000019">
    <property type="protein sequence ID" value="KIX13056.1"/>
    <property type="molecule type" value="Genomic_DNA"/>
</dbReference>
<organism evidence="2 3">
    <name type="scientific">Dethiosulfatarculus sandiegensis</name>
    <dbReference type="NCBI Taxonomy" id="1429043"/>
    <lineage>
        <taxon>Bacteria</taxon>
        <taxon>Pseudomonadati</taxon>
        <taxon>Thermodesulfobacteriota</taxon>
        <taxon>Desulfarculia</taxon>
        <taxon>Desulfarculales</taxon>
        <taxon>Desulfarculaceae</taxon>
        <taxon>Dethiosulfatarculus</taxon>
    </lineage>
</organism>
<evidence type="ECO:0000313" key="3">
    <source>
        <dbReference type="Proteomes" id="UP000032233"/>
    </source>
</evidence>
<dbReference type="AlphaFoldDB" id="A0A0D2JBF2"/>
<gene>
    <name evidence="2" type="ORF">X474_15945</name>
</gene>
<keyword evidence="3" id="KW-1185">Reference proteome</keyword>
<proteinExistence type="predicted"/>
<evidence type="ECO:0000256" key="1">
    <source>
        <dbReference type="SAM" id="MobiDB-lite"/>
    </source>
</evidence>
<feature type="compositionally biased region" description="Polar residues" evidence="1">
    <location>
        <begin position="148"/>
        <end position="163"/>
    </location>
</feature>
<name>A0A0D2JBF2_9BACT</name>
<dbReference type="InParanoid" id="A0A0D2JBF2"/>
<dbReference type="STRING" id="1429043.X474_15945"/>
<feature type="region of interest" description="Disordered" evidence="1">
    <location>
        <begin position="148"/>
        <end position="204"/>
    </location>
</feature>
<evidence type="ECO:0000313" key="2">
    <source>
        <dbReference type="EMBL" id="KIX13056.1"/>
    </source>
</evidence>
<accession>A0A0D2JBF2</accession>
<comment type="caution">
    <text evidence="2">The sequence shown here is derived from an EMBL/GenBank/DDBJ whole genome shotgun (WGS) entry which is preliminary data.</text>
</comment>
<reference evidence="2 3" key="1">
    <citation type="submission" date="2013-11" db="EMBL/GenBank/DDBJ databases">
        <title>Metagenomic analysis of a methanogenic consortium involved in long chain n-alkane degradation.</title>
        <authorList>
            <person name="Davidova I.A."/>
            <person name="Callaghan A.V."/>
            <person name="Wawrik B."/>
            <person name="Pruitt S."/>
            <person name="Marks C."/>
            <person name="Duncan K.E."/>
            <person name="Suflita J.M."/>
        </authorList>
    </citation>
    <scope>NUCLEOTIDE SEQUENCE [LARGE SCALE GENOMIC DNA]</scope>
    <source>
        <strain evidence="2 3">SPR</strain>
    </source>
</reference>